<dbReference type="InterPro" id="IPR003131">
    <property type="entry name" value="T1-type_BTB"/>
</dbReference>
<comment type="caution">
    <text evidence="2">The sequence shown here is derived from an EMBL/GenBank/DDBJ whole genome shotgun (WGS) entry which is preliminary data.</text>
</comment>
<evidence type="ECO:0000313" key="2">
    <source>
        <dbReference type="EMBL" id="PVD31106.1"/>
    </source>
</evidence>
<dbReference type="AlphaFoldDB" id="A0A2T7PCG3"/>
<name>A0A2T7PCG3_POMCA</name>
<accession>A0A2T7PCG3</accession>
<dbReference type="InterPro" id="IPR011333">
    <property type="entry name" value="SKP1/BTB/POZ_sf"/>
</dbReference>
<reference evidence="2 3" key="1">
    <citation type="submission" date="2018-04" db="EMBL/GenBank/DDBJ databases">
        <title>The genome of golden apple snail Pomacea canaliculata provides insight into stress tolerance and invasive adaptation.</title>
        <authorList>
            <person name="Liu C."/>
            <person name="Liu B."/>
            <person name="Ren Y."/>
            <person name="Zhang Y."/>
            <person name="Wang H."/>
            <person name="Li S."/>
            <person name="Jiang F."/>
            <person name="Yin L."/>
            <person name="Zhang G."/>
            <person name="Qian W."/>
            <person name="Fan W."/>
        </authorList>
    </citation>
    <scope>NUCLEOTIDE SEQUENCE [LARGE SCALE GENOMIC DNA]</scope>
    <source>
        <strain evidence="2">SZHN2017</strain>
        <tissue evidence="2">Muscle</tissue>
    </source>
</reference>
<protein>
    <recommendedName>
        <fullName evidence="1">BTB domain-containing protein</fullName>
    </recommendedName>
</protein>
<dbReference type="OrthoDB" id="2414723at2759"/>
<organism evidence="2 3">
    <name type="scientific">Pomacea canaliculata</name>
    <name type="common">Golden apple snail</name>
    <dbReference type="NCBI Taxonomy" id="400727"/>
    <lineage>
        <taxon>Eukaryota</taxon>
        <taxon>Metazoa</taxon>
        <taxon>Spiralia</taxon>
        <taxon>Lophotrochozoa</taxon>
        <taxon>Mollusca</taxon>
        <taxon>Gastropoda</taxon>
        <taxon>Caenogastropoda</taxon>
        <taxon>Architaenioglossa</taxon>
        <taxon>Ampullarioidea</taxon>
        <taxon>Ampullariidae</taxon>
        <taxon>Pomacea</taxon>
    </lineage>
</organism>
<proteinExistence type="predicted"/>
<dbReference type="Proteomes" id="UP000245119">
    <property type="component" value="Linkage Group LG5"/>
</dbReference>
<dbReference type="OMA" id="QANSACI"/>
<dbReference type="STRING" id="400727.A0A2T7PCG3"/>
<dbReference type="Pfam" id="PF02214">
    <property type="entry name" value="BTB_2"/>
    <property type="match status" value="1"/>
</dbReference>
<dbReference type="GO" id="GO:0051260">
    <property type="term" value="P:protein homooligomerization"/>
    <property type="evidence" value="ECO:0007669"/>
    <property type="project" value="InterPro"/>
</dbReference>
<dbReference type="SMART" id="SM00225">
    <property type="entry name" value="BTB"/>
    <property type="match status" value="1"/>
</dbReference>
<dbReference type="Gene3D" id="3.30.710.10">
    <property type="entry name" value="Potassium Channel Kv1.1, Chain A"/>
    <property type="match status" value="1"/>
</dbReference>
<dbReference type="EMBL" id="PZQS01000005">
    <property type="protein sequence ID" value="PVD31106.1"/>
    <property type="molecule type" value="Genomic_DNA"/>
</dbReference>
<evidence type="ECO:0000313" key="3">
    <source>
        <dbReference type="Proteomes" id="UP000245119"/>
    </source>
</evidence>
<sequence length="528" mass="60640">MANAPSKATQQHFLQKLQKDKSSPKDIWEYALSVKWVDHVRQYIEDESCSTKSVPPIFSSEIEGENIYIGENNWKILALWYGLDAQFSCRRRPTVGCYTNILATPGSSDPPQHGYVFADNKLDYLTARCCRLRDVEDKEAKHLWLTFYFWDFVEYVEFQLRCTLKIHPSKAARMWFSLVDDGTCIMLEEISSSKSLSIGCIICRDYPELFELLKKRQTLPSDQSLESSMPSASICTIKEDLSNVFLSQQWQLMLCLEELPSPATDYGDVLGITGGMVPSLFRSLHIDHLFLGTSEHQAWDSALKNIVFEASEEFKKTMQIQQEKILSRGEHLIQQAHLSYKMKADELSSKLEEVTTKEKTLNFREKELNEREHELNCRLDKYKSVLTEFLMRKDAFEKNAQIMAEQNRITGSKIDLNVGGARFTTSLSTLLKEKNSLLHTMFSGQHPLQPDVDGSYFVDRDGTNFRHILNFLRDGPPSMERLNREDFRLLSELRSEAQYYQLSRMADVLSAMMSPARGKAGAFASQPK</sequence>
<dbReference type="PANTHER" id="PTHR14499">
    <property type="entry name" value="POTASSIUM CHANNEL TETRAMERIZATION DOMAIN-CONTAINING"/>
    <property type="match status" value="1"/>
</dbReference>
<gene>
    <name evidence="2" type="ORF">C0Q70_10384</name>
</gene>
<dbReference type="SUPFAM" id="SSF54695">
    <property type="entry name" value="POZ domain"/>
    <property type="match status" value="1"/>
</dbReference>
<evidence type="ECO:0000259" key="1">
    <source>
        <dbReference type="SMART" id="SM00225"/>
    </source>
</evidence>
<feature type="domain" description="BTB" evidence="1">
    <location>
        <begin position="412"/>
        <end position="517"/>
    </location>
</feature>
<dbReference type="InterPro" id="IPR000210">
    <property type="entry name" value="BTB/POZ_dom"/>
</dbReference>
<dbReference type="PANTHER" id="PTHR14499:SF136">
    <property type="entry name" value="GH08630P"/>
    <property type="match status" value="1"/>
</dbReference>
<keyword evidence="3" id="KW-1185">Reference proteome</keyword>